<dbReference type="AlphaFoldDB" id="A0A0J9WVS0"/>
<dbReference type="KEGG" id="fox:FOXG_22718"/>
<gene>
    <name evidence="1" type="ORF">FOXG_22718</name>
</gene>
<reference evidence="1" key="1">
    <citation type="submission" date="2007-04" db="EMBL/GenBank/DDBJ databases">
        <authorList>
            <consortium name="The Broad Institute Genome Sequencing Platform"/>
            <person name="Birren B."/>
            <person name="Lander E."/>
            <person name="Galagan J."/>
            <person name="Nusbaum C."/>
            <person name="Devon K."/>
            <person name="Ma L.-J."/>
            <person name="Jaffe D."/>
            <person name="Butler J."/>
            <person name="Alvarez P."/>
            <person name="Gnerre S."/>
            <person name="Grabherr M."/>
            <person name="Kleber M."/>
            <person name="Mauceli E."/>
            <person name="Brockman W."/>
            <person name="MacCallum I.A."/>
            <person name="Young S."/>
            <person name="LaButti K."/>
            <person name="DeCaprio D."/>
            <person name="Crawford M."/>
            <person name="Koehrsen M."/>
            <person name="Engels R."/>
            <person name="Montgomery P."/>
            <person name="Pearson M."/>
            <person name="Howarth C."/>
            <person name="Larson L."/>
            <person name="White J."/>
            <person name="O'Leary S."/>
            <person name="Kodira C."/>
            <person name="Zeng Q."/>
            <person name="Yandava C."/>
            <person name="Alvarado L."/>
            <person name="Kistler C."/>
            <person name="Shim W.-B."/>
            <person name="Kang S."/>
            <person name="Woloshuk C."/>
        </authorList>
    </citation>
    <scope>NUCLEOTIDE SEQUENCE</scope>
    <source>
        <strain evidence="1">4287</strain>
    </source>
</reference>
<name>A0A0J9WVS0_FUSO4</name>
<protein>
    <submittedName>
        <fullName evidence="1">Uncharacterized protein</fullName>
    </submittedName>
</protein>
<dbReference type="EMBL" id="DS231738">
    <property type="protein sequence ID" value="KNB20017.1"/>
    <property type="molecule type" value="Genomic_DNA"/>
</dbReference>
<dbReference type="Proteomes" id="UP000009097">
    <property type="component" value="Unassembled WGS sequence"/>
</dbReference>
<reference evidence="1" key="2">
    <citation type="journal article" date="2010" name="Nature">
        <title>Comparative genomics reveals mobile pathogenicity chromosomes in Fusarium.</title>
        <authorList>
            <person name="Ma L.J."/>
            <person name="van der Does H.C."/>
            <person name="Borkovich K.A."/>
            <person name="Coleman J.J."/>
            <person name="Daboussi M.J."/>
            <person name="Di Pietro A."/>
            <person name="Dufresne M."/>
            <person name="Freitag M."/>
            <person name="Grabherr M."/>
            <person name="Henrissat B."/>
            <person name="Houterman P.M."/>
            <person name="Kang S."/>
            <person name="Shim W.B."/>
            <person name="Woloshuk C."/>
            <person name="Xie X."/>
            <person name="Xu J.R."/>
            <person name="Antoniw J."/>
            <person name="Baker S.E."/>
            <person name="Bluhm B.H."/>
            <person name="Breakspear A."/>
            <person name="Brown D.W."/>
            <person name="Butchko R.A."/>
            <person name="Chapman S."/>
            <person name="Coulson R."/>
            <person name="Coutinho P.M."/>
            <person name="Danchin E.G."/>
            <person name="Diener A."/>
            <person name="Gale L.R."/>
            <person name="Gardiner D.M."/>
            <person name="Goff S."/>
            <person name="Hammond-Kosack K.E."/>
            <person name="Hilburn K."/>
            <person name="Hua-Van A."/>
            <person name="Jonkers W."/>
            <person name="Kazan K."/>
            <person name="Kodira C.D."/>
            <person name="Koehrsen M."/>
            <person name="Kumar L."/>
            <person name="Lee Y.H."/>
            <person name="Li L."/>
            <person name="Manners J.M."/>
            <person name="Miranda-Saavedra D."/>
            <person name="Mukherjee M."/>
            <person name="Park G."/>
            <person name="Park J."/>
            <person name="Park S.Y."/>
            <person name="Proctor R.H."/>
            <person name="Regev A."/>
            <person name="Ruiz-Roldan M.C."/>
            <person name="Sain D."/>
            <person name="Sakthikumar S."/>
            <person name="Sykes S."/>
            <person name="Schwartz D.C."/>
            <person name="Turgeon B.G."/>
            <person name="Wapinski I."/>
            <person name="Yoder O."/>
            <person name="Young S."/>
            <person name="Zeng Q."/>
            <person name="Zhou S."/>
            <person name="Galagan J."/>
            <person name="Cuomo C.A."/>
            <person name="Kistler H.C."/>
            <person name="Rep M."/>
        </authorList>
    </citation>
    <scope>NUCLEOTIDE SEQUENCE [LARGE SCALE GENOMIC DNA]</scope>
    <source>
        <strain evidence="1">4287</strain>
    </source>
</reference>
<evidence type="ECO:0000313" key="1">
    <source>
        <dbReference type="EMBL" id="KNB20017.1"/>
    </source>
</evidence>
<dbReference type="VEuPathDB" id="FungiDB:FOXG_22718"/>
<dbReference type="GeneID" id="28963424"/>
<sequence>MAKQTLPDLPFTFKTPGTVPTMAVSRPLPPEERVHLVERFRSQKVEGEF</sequence>
<dbReference type="RefSeq" id="XP_018258062.1">
    <property type="nucleotide sequence ID" value="XM_018403129.1"/>
</dbReference>
<accession>A0A0J9WVS0</accession>
<organism evidence="1 2">
    <name type="scientific">Fusarium oxysporum f. sp. lycopersici (strain 4287 / CBS 123668 / FGSC 9935 / NRRL 34936)</name>
    <name type="common">Fusarium vascular wilt of tomato</name>
    <dbReference type="NCBI Taxonomy" id="426428"/>
    <lineage>
        <taxon>Eukaryota</taxon>
        <taxon>Fungi</taxon>
        <taxon>Dikarya</taxon>
        <taxon>Ascomycota</taxon>
        <taxon>Pezizomycotina</taxon>
        <taxon>Sordariomycetes</taxon>
        <taxon>Hypocreomycetidae</taxon>
        <taxon>Hypocreales</taxon>
        <taxon>Nectriaceae</taxon>
        <taxon>Fusarium</taxon>
        <taxon>Fusarium oxysporum species complex</taxon>
    </lineage>
</organism>
<evidence type="ECO:0000313" key="2">
    <source>
        <dbReference type="Proteomes" id="UP000009097"/>
    </source>
</evidence>
<proteinExistence type="predicted"/>